<evidence type="ECO:0000313" key="2">
    <source>
        <dbReference type="Proteomes" id="UP000003155"/>
    </source>
</evidence>
<evidence type="ECO:0000313" key="1">
    <source>
        <dbReference type="EMBL" id="EGC86514.1"/>
    </source>
</evidence>
<protein>
    <submittedName>
        <fullName evidence="1">Uncharacterized protein</fullName>
    </submittedName>
</protein>
<organism evidence="1 2">
    <name type="scientific">Prevotella denticola CRIS 18C-A</name>
    <dbReference type="NCBI Taxonomy" id="944557"/>
    <lineage>
        <taxon>Bacteria</taxon>
        <taxon>Pseudomonadati</taxon>
        <taxon>Bacteroidota</taxon>
        <taxon>Bacteroidia</taxon>
        <taxon>Bacteroidales</taxon>
        <taxon>Prevotellaceae</taxon>
        <taxon>Prevotella</taxon>
    </lineage>
</organism>
<accession>F0H6P2</accession>
<comment type="caution">
    <text evidence="1">The sequence shown here is derived from an EMBL/GenBank/DDBJ whole genome shotgun (WGS) entry which is preliminary data.</text>
</comment>
<dbReference type="Proteomes" id="UP000003155">
    <property type="component" value="Unassembled WGS sequence"/>
</dbReference>
<gene>
    <name evidence="1" type="ORF">HMPREF9303_1860</name>
</gene>
<reference evidence="1 2" key="1">
    <citation type="submission" date="2011-02" db="EMBL/GenBank/DDBJ databases">
        <authorList>
            <person name="Durkin A.S."/>
            <person name="Madupu R."/>
            <person name="Torralba M."/>
            <person name="Gillis M."/>
            <person name="Methe B."/>
            <person name="Sutton G."/>
            <person name="Nelson K.E."/>
        </authorList>
    </citation>
    <scope>NUCLEOTIDE SEQUENCE [LARGE SCALE GENOMIC DNA]</scope>
    <source>
        <strain evidence="1 2">CRIS 18C-A</strain>
    </source>
</reference>
<keyword evidence="2" id="KW-1185">Reference proteome</keyword>
<proteinExistence type="predicted"/>
<sequence>MQPLSENNLLFSSKDKELSLSSWLVNHSFYINLQTAVSL</sequence>
<name>F0H6P2_9BACT</name>
<dbReference type="EMBL" id="AEXO01000064">
    <property type="protein sequence ID" value="EGC86514.1"/>
    <property type="molecule type" value="Genomic_DNA"/>
</dbReference>
<dbReference type="AlphaFoldDB" id="F0H6P2"/>